<dbReference type="Proteomes" id="UP001485459">
    <property type="component" value="Chromosome"/>
</dbReference>
<evidence type="ECO:0000313" key="1">
    <source>
        <dbReference type="EMBL" id="WZN41390.1"/>
    </source>
</evidence>
<organism evidence="1 2">
    <name type="scientific">Chitinophaga pollutisoli</name>
    <dbReference type="NCBI Taxonomy" id="3133966"/>
    <lineage>
        <taxon>Bacteria</taxon>
        <taxon>Pseudomonadati</taxon>
        <taxon>Bacteroidota</taxon>
        <taxon>Chitinophagia</taxon>
        <taxon>Chitinophagales</taxon>
        <taxon>Chitinophagaceae</taxon>
        <taxon>Chitinophaga</taxon>
    </lineage>
</organism>
<dbReference type="PANTHER" id="PTHR47197:SF3">
    <property type="entry name" value="DIHYDRO-HEME D1 DEHYDROGENASE"/>
    <property type="match status" value="1"/>
</dbReference>
<protein>
    <submittedName>
        <fullName evidence="1">DUF5074 domain-containing protein</fullName>
    </submittedName>
</protein>
<sequence>MQRTLIRLSFCLWLMTLACRKGDHIVPPVVTPVDSAKVDGYLGFYLLNEGNMGSNKSTLDYYDYTTGHYIKNIYATINPNVVKELGDVGNDIRIYGGKLYAVINVSNKVEVMDALTAKRIGQIDIPNCRYLAFANGKAYVSSYAGPVLIDPNAPIGFVAEVDTATLRVGRKVIVGYQPEEMAVVGNKLYVANSGGYRVPNYDRTVSVIDLETFTETKKIDVAINLHHVKADRDGDVYVSSRGDYYTVKPSLHIIDTKTDQVKKSLQLASSNLWMHGDTAFIYGSAFSYNTHEWTISYSMLHLKTETVLPGSFITDGTDKQIKMPYGVAVHPVTGDIYVTDARDYVSPGTLYCLDKQGRKKWSVTTGDIPAHFAFLPVR</sequence>
<dbReference type="Pfam" id="PF16819">
    <property type="entry name" value="DUF5074"/>
    <property type="match status" value="1"/>
</dbReference>
<dbReference type="PROSITE" id="PS51257">
    <property type="entry name" value="PROKAR_LIPOPROTEIN"/>
    <property type="match status" value="1"/>
</dbReference>
<dbReference type="InterPro" id="IPR051200">
    <property type="entry name" value="Host-pathogen_enzymatic-act"/>
</dbReference>
<dbReference type="InterPro" id="IPR031815">
    <property type="entry name" value="DUF5074"/>
</dbReference>
<reference evidence="2" key="1">
    <citation type="submission" date="2024-03" db="EMBL/GenBank/DDBJ databases">
        <title>Chitinophaga horti sp. nov., isolated from garden soil.</title>
        <authorList>
            <person name="Lee D.S."/>
            <person name="Han D.M."/>
            <person name="Baek J.H."/>
            <person name="Choi D.G."/>
            <person name="Jeon J.H."/>
            <person name="Jeon C.O."/>
        </authorList>
    </citation>
    <scope>NUCLEOTIDE SEQUENCE [LARGE SCALE GENOMIC DNA]</scope>
    <source>
        <strain evidence="2">GPA1</strain>
    </source>
</reference>
<dbReference type="EMBL" id="CP149822">
    <property type="protein sequence ID" value="WZN41390.1"/>
    <property type="molecule type" value="Genomic_DNA"/>
</dbReference>
<dbReference type="Gene3D" id="2.130.10.10">
    <property type="entry name" value="YVTN repeat-like/Quinoprotein amine dehydrogenase"/>
    <property type="match status" value="1"/>
</dbReference>
<keyword evidence="2" id="KW-1185">Reference proteome</keyword>
<dbReference type="InterPro" id="IPR015943">
    <property type="entry name" value="WD40/YVTN_repeat-like_dom_sf"/>
</dbReference>
<dbReference type="RefSeq" id="WP_341836241.1">
    <property type="nucleotide sequence ID" value="NZ_CP149822.1"/>
</dbReference>
<accession>A0ABZ2YQ96</accession>
<proteinExistence type="predicted"/>
<evidence type="ECO:0000313" key="2">
    <source>
        <dbReference type="Proteomes" id="UP001485459"/>
    </source>
</evidence>
<gene>
    <name evidence="1" type="ORF">WJU16_25835</name>
</gene>
<dbReference type="PANTHER" id="PTHR47197">
    <property type="entry name" value="PROTEIN NIRF"/>
    <property type="match status" value="1"/>
</dbReference>
<name>A0ABZ2YQ96_9BACT</name>
<dbReference type="SUPFAM" id="SSF75011">
    <property type="entry name" value="3-carboxy-cis,cis-mucoante lactonizing enzyme"/>
    <property type="match status" value="1"/>
</dbReference>